<dbReference type="SUPFAM" id="SSF46785">
    <property type="entry name" value="Winged helix' DNA-binding domain"/>
    <property type="match status" value="1"/>
</dbReference>
<evidence type="ECO:0000256" key="1">
    <source>
        <dbReference type="ARBA" id="ARBA00023015"/>
    </source>
</evidence>
<dbReference type="RefSeq" id="WP_162453468.1">
    <property type="nucleotide sequence ID" value="NZ_WLZY01000014.1"/>
</dbReference>
<dbReference type="CDD" id="cd00090">
    <property type="entry name" value="HTH_ARSR"/>
    <property type="match status" value="1"/>
</dbReference>
<reference evidence="5 6" key="1">
    <citation type="submission" date="2019-11" db="EMBL/GenBank/DDBJ databases">
        <authorList>
            <person name="Li X.-J."/>
            <person name="Feng X.-M."/>
        </authorList>
    </citation>
    <scope>NUCLEOTIDE SEQUENCE [LARGE SCALE GENOMIC DNA]</scope>
    <source>
        <strain evidence="5 6">XMNu-373</strain>
    </source>
</reference>
<keyword evidence="2" id="KW-0238">DNA-binding</keyword>
<dbReference type="GO" id="GO:0003677">
    <property type="term" value="F:DNA binding"/>
    <property type="evidence" value="ECO:0007669"/>
    <property type="project" value="UniProtKB-KW"/>
</dbReference>
<gene>
    <name evidence="5" type="ORF">F7O44_27150</name>
</gene>
<evidence type="ECO:0000256" key="2">
    <source>
        <dbReference type="ARBA" id="ARBA00023125"/>
    </source>
</evidence>
<name>A0A7K3MEC3_9ACTN</name>
<evidence type="ECO:0000259" key="4">
    <source>
        <dbReference type="PROSITE" id="PS50987"/>
    </source>
</evidence>
<evidence type="ECO:0000256" key="3">
    <source>
        <dbReference type="ARBA" id="ARBA00023163"/>
    </source>
</evidence>
<dbReference type="PROSITE" id="PS50987">
    <property type="entry name" value="HTH_ARSR_2"/>
    <property type="match status" value="1"/>
</dbReference>
<dbReference type="Pfam" id="PF01022">
    <property type="entry name" value="HTH_5"/>
    <property type="match status" value="1"/>
</dbReference>
<protein>
    <submittedName>
        <fullName evidence="5">Metalloregulator ArsR/SmtB family transcription factor</fullName>
    </submittedName>
</protein>
<dbReference type="InterPro" id="IPR051081">
    <property type="entry name" value="HTH_MetalResp_TranReg"/>
</dbReference>
<keyword evidence="3" id="KW-0804">Transcription</keyword>
<dbReference type="InterPro" id="IPR001845">
    <property type="entry name" value="HTH_ArsR_DNA-bd_dom"/>
</dbReference>
<dbReference type="NCBIfam" id="NF033788">
    <property type="entry name" value="HTH_metalloreg"/>
    <property type="match status" value="1"/>
</dbReference>
<dbReference type="PRINTS" id="PR00778">
    <property type="entry name" value="HTHARSR"/>
</dbReference>
<keyword evidence="1" id="KW-0805">Transcription regulation</keyword>
<keyword evidence="6" id="KW-1185">Reference proteome</keyword>
<accession>A0A7K3MEC3</accession>
<dbReference type="SMART" id="SM00418">
    <property type="entry name" value="HTH_ARSR"/>
    <property type="match status" value="1"/>
</dbReference>
<dbReference type="InterPro" id="IPR036388">
    <property type="entry name" value="WH-like_DNA-bd_sf"/>
</dbReference>
<dbReference type="InterPro" id="IPR011991">
    <property type="entry name" value="ArsR-like_HTH"/>
</dbReference>
<feature type="domain" description="HTH arsR-type" evidence="4">
    <location>
        <begin position="7"/>
        <end position="100"/>
    </location>
</feature>
<dbReference type="InterPro" id="IPR036390">
    <property type="entry name" value="WH_DNA-bd_sf"/>
</dbReference>
<dbReference type="GO" id="GO:0003700">
    <property type="term" value="F:DNA-binding transcription factor activity"/>
    <property type="evidence" value="ECO:0007669"/>
    <property type="project" value="InterPro"/>
</dbReference>
<dbReference type="PANTHER" id="PTHR33154:SF18">
    <property type="entry name" value="ARSENICAL RESISTANCE OPERON REPRESSOR"/>
    <property type="match status" value="1"/>
</dbReference>
<proteinExistence type="predicted"/>
<dbReference type="Proteomes" id="UP000460435">
    <property type="component" value="Unassembled WGS sequence"/>
</dbReference>
<organism evidence="5 6">
    <name type="scientific">Phytoactinopolyspora mesophila</name>
    <dbReference type="NCBI Taxonomy" id="2650750"/>
    <lineage>
        <taxon>Bacteria</taxon>
        <taxon>Bacillati</taxon>
        <taxon>Actinomycetota</taxon>
        <taxon>Actinomycetes</taxon>
        <taxon>Jiangellales</taxon>
        <taxon>Jiangellaceae</taxon>
        <taxon>Phytoactinopolyspora</taxon>
    </lineage>
</organism>
<comment type="caution">
    <text evidence="5">The sequence shown here is derived from an EMBL/GenBank/DDBJ whole genome shotgun (WGS) entry which is preliminary data.</text>
</comment>
<dbReference type="AlphaFoldDB" id="A0A7K3MEC3"/>
<dbReference type="PANTHER" id="PTHR33154">
    <property type="entry name" value="TRANSCRIPTIONAL REGULATOR, ARSR FAMILY"/>
    <property type="match status" value="1"/>
</dbReference>
<dbReference type="Gene3D" id="1.10.10.10">
    <property type="entry name" value="Winged helix-like DNA-binding domain superfamily/Winged helix DNA-binding domain"/>
    <property type="match status" value="1"/>
</dbReference>
<evidence type="ECO:0000313" key="5">
    <source>
        <dbReference type="EMBL" id="NDL60758.1"/>
    </source>
</evidence>
<sequence>MLTSVDVDMSSTRPVEWLRILADPLRLQIVELLAREALCTCHIVEMTGARQTNVSNHLRLMRQAGIVEIEPHGRYTYYRLSAGVVRQLAGYLQALAAAAAIVDEADVRRPCP</sequence>
<dbReference type="EMBL" id="WLZY01000014">
    <property type="protein sequence ID" value="NDL60758.1"/>
    <property type="molecule type" value="Genomic_DNA"/>
</dbReference>
<evidence type="ECO:0000313" key="6">
    <source>
        <dbReference type="Proteomes" id="UP000460435"/>
    </source>
</evidence>